<dbReference type="InterPro" id="IPR001296">
    <property type="entry name" value="Glyco_trans_1"/>
</dbReference>
<evidence type="ECO:0000259" key="1">
    <source>
        <dbReference type="Pfam" id="PF00534"/>
    </source>
</evidence>
<sequence>MKHVIMIGPASVSKGGIATVIANFEKTFNSNEVRIHHIASWKEGNPLFKLWMFLKAIMQFCYLAITRRISIVHIHTSQRGSFYRKVMFIQLARIFRAKVILHMHGSRFGIFFDNQSPWLQKRIIRQLNQLDHLIVLSEAWKTYYENLCDTPVTIMENAVQVPQANPYNNQSKTIVTFGNVTKEKGSYDLLHAIHSLGSTYQEYQFIFYGIGDIENAQKHIHENQLTNVTLGGWVESEQKQTILDSALLHILPSYHEALPMAILETMAHGIPNISTNIGGIPQIVQNKQNGILIEPGDTDTLEQAIATLLHDETTRDEMSQKAHEAVQAKFSIDACNAKWEQFYQQL</sequence>
<dbReference type="AlphaFoldDB" id="A0A099WCP4"/>
<proteinExistence type="predicted"/>
<keyword evidence="3" id="KW-1185">Reference proteome</keyword>
<dbReference type="eggNOG" id="COG0438">
    <property type="taxonomic scope" value="Bacteria"/>
</dbReference>
<dbReference type="Gene3D" id="3.40.50.2000">
    <property type="entry name" value="Glycogen Phosphorylase B"/>
    <property type="match status" value="2"/>
</dbReference>
<name>A0A099WCP4_9LIST</name>
<dbReference type="OrthoDB" id="179766at2"/>
<dbReference type="Pfam" id="PF00534">
    <property type="entry name" value="Glycos_transf_1"/>
    <property type="match status" value="1"/>
</dbReference>
<protein>
    <recommendedName>
        <fullName evidence="1">Glycosyl transferase family 1 domain-containing protein</fullName>
    </recommendedName>
</protein>
<dbReference type="Proteomes" id="UP000029844">
    <property type="component" value="Unassembled WGS sequence"/>
</dbReference>
<dbReference type="GO" id="GO:0016757">
    <property type="term" value="F:glycosyltransferase activity"/>
    <property type="evidence" value="ECO:0007669"/>
    <property type="project" value="InterPro"/>
</dbReference>
<feature type="domain" description="Glycosyl transferase family 1" evidence="1">
    <location>
        <begin position="164"/>
        <end position="323"/>
    </location>
</feature>
<dbReference type="SUPFAM" id="SSF53756">
    <property type="entry name" value="UDP-Glycosyltransferase/glycogen phosphorylase"/>
    <property type="match status" value="1"/>
</dbReference>
<accession>A0A099WCP4</accession>
<dbReference type="EMBL" id="JNFA01000011">
    <property type="protein sequence ID" value="KGL42792.1"/>
    <property type="molecule type" value="Genomic_DNA"/>
</dbReference>
<dbReference type="GeneID" id="58716735"/>
<comment type="caution">
    <text evidence="2">The sequence shown here is derived from an EMBL/GenBank/DDBJ whole genome shotgun (WGS) entry which is preliminary data.</text>
</comment>
<dbReference type="RefSeq" id="WP_036084670.1">
    <property type="nucleotide sequence ID" value="NZ_CBCSHQ010000001.1"/>
</dbReference>
<evidence type="ECO:0000313" key="3">
    <source>
        <dbReference type="Proteomes" id="UP000029844"/>
    </source>
</evidence>
<gene>
    <name evidence="2" type="ORF">EP57_04860</name>
</gene>
<evidence type="ECO:0000313" key="2">
    <source>
        <dbReference type="EMBL" id="KGL42792.1"/>
    </source>
</evidence>
<organism evidence="2 3">
    <name type="scientific">Listeria booriae</name>
    <dbReference type="NCBI Taxonomy" id="1552123"/>
    <lineage>
        <taxon>Bacteria</taxon>
        <taxon>Bacillati</taxon>
        <taxon>Bacillota</taxon>
        <taxon>Bacilli</taxon>
        <taxon>Bacillales</taxon>
        <taxon>Listeriaceae</taxon>
        <taxon>Listeria</taxon>
    </lineage>
</organism>
<dbReference type="CDD" id="cd03801">
    <property type="entry name" value="GT4_PimA-like"/>
    <property type="match status" value="1"/>
</dbReference>
<reference evidence="2 3" key="1">
    <citation type="submission" date="2014-05" db="EMBL/GenBank/DDBJ databases">
        <title>Novel Listeriaceae from food processing environments.</title>
        <authorList>
            <person name="den Bakker H.C."/>
        </authorList>
    </citation>
    <scope>NUCLEOTIDE SEQUENCE [LARGE SCALE GENOMIC DNA]</scope>
    <source>
        <strain evidence="2 3">FSL A5-0281</strain>
    </source>
</reference>
<dbReference type="PANTHER" id="PTHR12526">
    <property type="entry name" value="GLYCOSYLTRANSFERASE"/>
    <property type="match status" value="1"/>
</dbReference>
<dbReference type="STRING" id="1552123.EP57_04860"/>